<dbReference type="PROSITE" id="PS50040">
    <property type="entry name" value="EF1G_C"/>
    <property type="match status" value="1"/>
</dbReference>
<protein>
    <recommendedName>
        <fullName evidence="5">EF-1-gamma C-terminal domain-containing protein</fullName>
    </recommendedName>
</protein>
<evidence type="ECO:0000313" key="6">
    <source>
        <dbReference type="EMBL" id="CAD8115142.1"/>
    </source>
</evidence>
<dbReference type="GO" id="GO:0005737">
    <property type="term" value="C:cytoplasm"/>
    <property type="evidence" value="ECO:0007669"/>
    <property type="project" value="TreeGrafter"/>
</dbReference>
<dbReference type="FunFam" id="3.30.70.1010:FF:000001">
    <property type="entry name" value="Elongation factor 1-gamma 1"/>
    <property type="match status" value="1"/>
</dbReference>
<feature type="domain" description="EF-1-gamma C-terminal" evidence="5">
    <location>
        <begin position="134"/>
        <end position="296"/>
    </location>
</feature>
<keyword evidence="7" id="KW-1185">Reference proteome</keyword>
<name>A0A8S1QHL5_9CILI</name>
<feature type="region of interest" description="Disordered" evidence="4">
    <location>
        <begin position="58"/>
        <end position="144"/>
    </location>
</feature>
<dbReference type="Proteomes" id="UP000692954">
    <property type="component" value="Unassembled WGS sequence"/>
</dbReference>
<dbReference type="InterPro" id="IPR050802">
    <property type="entry name" value="EF-GSTs"/>
</dbReference>
<gene>
    <name evidence="6" type="ORF">PSON_ATCC_30995.1.T1070166</name>
</gene>
<dbReference type="SMART" id="SM01183">
    <property type="entry name" value="EF1G"/>
    <property type="match status" value="1"/>
</dbReference>
<evidence type="ECO:0000256" key="4">
    <source>
        <dbReference type="SAM" id="MobiDB-lite"/>
    </source>
</evidence>
<dbReference type="GO" id="GO:0003746">
    <property type="term" value="F:translation elongation factor activity"/>
    <property type="evidence" value="ECO:0007669"/>
    <property type="project" value="UniProtKB-UniRule"/>
</dbReference>
<evidence type="ECO:0000256" key="1">
    <source>
        <dbReference type="ARBA" id="ARBA00022768"/>
    </source>
</evidence>
<keyword evidence="2 3" id="KW-0648">Protein biosynthesis</keyword>
<proteinExistence type="predicted"/>
<organism evidence="6 7">
    <name type="scientific">Paramecium sonneborni</name>
    <dbReference type="NCBI Taxonomy" id="65129"/>
    <lineage>
        <taxon>Eukaryota</taxon>
        <taxon>Sar</taxon>
        <taxon>Alveolata</taxon>
        <taxon>Ciliophora</taxon>
        <taxon>Intramacronucleata</taxon>
        <taxon>Oligohymenophorea</taxon>
        <taxon>Peniculida</taxon>
        <taxon>Parameciidae</taxon>
        <taxon>Paramecium</taxon>
    </lineage>
</organism>
<keyword evidence="1 3" id="KW-0251">Elongation factor</keyword>
<evidence type="ECO:0000259" key="5">
    <source>
        <dbReference type="PROSITE" id="PS50040"/>
    </source>
</evidence>
<evidence type="ECO:0000313" key="7">
    <source>
        <dbReference type="Proteomes" id="UP000692954"/>
    </source>
</evidence>
<evidence type="ECO:0000256" key="2">
    <source>
        <dbReference type="ARBA" id="ARBA00022917"/>
    </source>
</evidence>
<comment type="caution">
    <text evidence="6">The sequence shown here is derived from an EMBL/GenBank/DDBJ whole genome shotgun (WGS) entry which is preliminary data.</text>
</comment>
<feature type="compositionally biased region" description="Basic and acidic residues" evidence="4">
    <location>
        <begin position="59"/>
        <end position="136"/>
    </location>
</feature>
<dbReference type="PANTHER" id="PTHR43986:SF1">
    <property type="entry name" value="ELONGATION FACTOR 1-GAMMA"/>
    <property type="match status" value="1"/>
</dbReference>
<dbReference type="Pfam" id="PF00647">
    <property type="entry name" value="EF1G"/>
    <property type="match status" value="1"/>
</dbReference>
<dbReference type="EMBL" id="CAJJDN010000107">
    <property type="protein sequence ID" value="CAD8115142.1"/>
    <property type="molecule type" value="Genomic_DNA"/>
</dbReference>
<reference evidence="6" key="1">
    <citation type="submission" date="2021-01" db="EMBL/GenBank/DDBJ databases">
        <authorList>
            <consortium name="Genoscope - CEA"/>
            <person name="William W."/>
        </authorList>
    </citation>
    <scope>NUCLEOTIDE SEQUENCE</scope>
</reference>
<dbReference type="PANTHER" id="PTHR43986">
    <property type="entry name" value="ELONGATION FACTOR 1-GAMMA"/>
    <property type="match status" value="1"/>
</dbReference>
<evidence type="ECO:0000256" key="3">
    <source>
        <dbReference type="PROSITE-ProRule" id="PRU00519"/>
    </source>
</evidence>
<dbReference type="GO" id="GO:0005634">
    <property type="term" value="C:nucleus"/>
    <property type="evidence" value="ECO:0007669"/>
    <property type="project" value="TreeGrafter"/>
</dbReference>
<dbReference type="AlphaFoldDB" id="A0A8S1QHL5"/>
<accession>A0A8S1QHL5</accession>
<sequence>MQLQGFFSQNLEVIQFHTPLYILKAAQSILSSIAFQTFQYQEFGRPRFAKNAFTLSEVTEEKKEKKEKQKEQPKQKEQQEQPKQQKEQPKQQKEQPKQQKEQPKQQKEQPKQQKEQPKQQPKQEEEDDAPKKKEQNPLDLLPPSTFNIDDYKRIFFAEKDINKNINTLFSTIDLNGWSLWFVRYNKAENEGKQMLLTNNLMKGFINQRLDQNFRKYAFAIHGVYGDEPNLQTRGAWIWRGTEVPKEWKEHIAYDYHEFVKVDINNEAQKQLFTDYWVKQEEDVSEVEGLKARSLLYFR</sequence>
<dbReference type="InterPro" id="IPR001662">
    <property type="entry name" value="EF1B_G_C"/>
</dbReference>
<dbReference type="OrthoDB" id="292533at2759"/>